<evidence type="ECO:0000313" key="2">
    <source>
        <dbReference type="EMBL" id="MBM3317063.1"/>
    </source>
</evidence>
<keyword evidence="1" id="KW-0812">Transmembrane</keyword>
<gene>
    <name evidence="2" type="ORF">FJY75_04340</name>
</gene>
<name>A0A937X731_UNCEI</name>
<accession>A0A937X731</accession>
<feature type="transmembrane region" description="Helical" evidence="1">
    <location>
        <begin position="257"/>
        <end position="276"/>
    </location>
</feature>
<dbReference type="AlphaFoldDB" id="A0A937X731"/>
<evidence type="ECO:0000256" key="1">
    <source>
        <dbReference type="SAM" id="Phobius"/>
    </source>
</evidence>
<comment type="caution">
    <text evidence="2">The sequence shown here is derived from an EMBL/GenBank/DDBJ whole genome shotgun (WGS) entry which is preliminary data.</text>
</comment>
<proteinExistence type="predicted"/>
<evidence type="ECO:0000313" key="3">
    <source>
        <dbReference type="Proteomes" id="UP000748308"/>
    </source>
</evidence>
<sequence>MKLARKLLLIDRRIIFLLVLAGAVIPILFPIGLAVQVSPPVRAVFQRVEALRPGQTLLLSFDYGPSDGPELDPMADAILRHCHKRGVKVVGLSLFPLGGVDMAFARLRQLATELGARDGEDWVNLGYKDGGQAAMKAMGDNLALVFPVDANGVPVGEIPLMRAVRNYNDVGLAVSLATSVLGEWWINLVNAQFGVDVAVGTTAVSAPKYYAFMEAKQAVGVIGGMKGASEYEELVAEAYPDLAGLSRTATVGMDVQSIVHLVILFFILFGNAMFLATRRTRQEA</sequence>
<protein>
    <submittedName>
        <fullName evidence="2">Uncharacterized protein</fullName>
    </submittedName>
</protein>
<dbReference type="Proteomes" id="UP000748308">
    <property type="component" value="Unassembled WGS sequence"/>
</dbReference>
<organism evidence="2 3">
    <name type="scientific">Eiseniibacteriota bacterium</name>
    <dbReference type="NCBI Taxonomy" id="2212470"/>
    <lineage>
        <taxon>Bacteria</taxon>
        <taxon>Candidatus Eiseniibacteriota</taxon>
    </lineage>
</organism>
<reference evidence="2" key="1">
    <citation type="submission" date="2019-03" db="EMBL/GenBank/DDBJ databases">
        <title>Lake Tanganyika Metagenome-Assembled Genomes (MAGs).</title>
        <authorList>
            <person name="Tran P."/>
        </authorList>
    </citation>
    <scope>NUCLEOTIDE SEQUENCE</scope>
    <source>
        <strain evidence="2">M_DeepCast_400m_m2_100</strain>
    </source>
</reference>
<keyword evidence="1" id="KW-1133">Transmembrane helix</keyword>
<dbReference type="EMBL" id="VGIY01000071">
    <property type="protein sequence ID" value="MBM3317063.1"/>
    <property type="molecule type" value="Genomic_DNA"/>
</dbReference>
<keyword evidence="1" id="KW-0472">Membrane</keyword>